<name>A0ACB8GXH3_PSICU</name>
<proteinExistence type="predicted"/>
<protein>
    <submittedName>
        <fullName evidence="1">Transcriptional regulatory protein C1F7.11c</fullName>
    </submittedName>
</protein>
<gene>
    <name evidence="1" type="ORF">JR316_0006778</name>
</gene>
<dbReference type="EMBL" id="JAFIQS020000006">
    <property type="protein sequence ID" value="KAH9480180.1"/>
    <property type="molecule type" value="Genomic_DNA"/>
</dbReference>
<comment type="caution">
    <text evidence="1">The sequence shown here is derived from an EMBL/GenBank/DDBJ whole genome shotgun (WGS) entry which is preliminary data.</text>
</comment>
<accession>A0ACB8GXH3</accession>
<keyword evidence="2" id="KW-1185">Reference proteome</keyword>
<reference evidence="1" key="1">
    <citation type="submission" date="2021-10" db="EMBL/GenBank/DDBJ databases">
        <title>Psilocybe cubensis genome.</title>
        <authorList>
            <person name="Mckernan K.J."/>
            <person name="Crawford S."/>
            <person name="Trippe A."/>
            <person name="Kane L.T."/>
            <person name="Mclaughlin S."/>
        </authorList>
    </citation>
    <scope>NUCLEOTIDE SEQUENCE</scope>
    <source>
        <strain evidence="1">MGC-MH-2018</strain>
    </source>
</reference>
<evidence type="ECO:0000313" key="1">
    <source>
        <dbReference type="EMBL" id="KAH9480180.1"/>
    </source>
</evidence>
<dbReference type="Proteomes" id="UP000664032">
    <property type="component" value="Unassembled WGS sequence"/>
</dbReference>
<sequence>MYVPLSIGSLFSDLRHPQLILLPPRAPSEFHAPMAPTVATLDFEHSQSPRPLKRARKSSTVAHNPSTEPEEHHFINNAPLDHIFIADGIASKKAGGKKAPLSCCECRRATVASLVLHARKEDAQKFARMVRCYVPLNYYDIDCVLGVLVSGKGTRFILANTEQLHSKIQEMSDRIRSLEDGLQALHSERSPEPDQPHPLLLPELLGIKSTMGLYSGTQAHSSSDPAAQANSNSGKSPRHMEVDRRPMERGSSEDTITAPDHLHAPQHQTVKEDHSEAYYAAEIARLSHNFPLSDTISPEPNLGLREFIRSNLPPREEADHLWEQARQNALWQYNPHPSSTFYPNLAYHCYSSPTENLSPRRLSLLLMILAVGCLVDIPNREPDHPDAEKYHQLARASLCEIPVMEETNVETITALFYEIWYLLVFSDKKKAAGYAWGLMGLTAKLAQSIGLHRGSGKSKVIPEEVEIRRSLFWELLYLDARLSLSLGRPPSLTFSHTDCPPPSYTPDDDCNPTESLHYYQQWKHSCYSNCLEPVLDAISKPSQALNYDTVLDLDKRIRDFSIPPLLRNKDILSRSIVMQRASLSTALEAVLLQLHRQFFTRALSGPEVAFNRRHQYAPSVVAVFLSASRMIANVHDLYTREPLLTARILGYWSNAFSAAVALCLLVSRAPFTCLSPAALQELERARILFRAAKDTCPRALQVLPMLEKMIDKARYIFDQWSTGQELPTIVLRHITDDTTDHPDSANGMQNHNGTIELSHANKYARPNQYAPATVSQPQSDSFVKSHQSLTQCIVEVHQRAKALFPLRKPCQCSVNTQSCPPSHSWSPVPNIGSQTSPVLPPETVPITVNTPRLSPAPGPFSASLTSKLDMSPPGFPAQRQPISRHHVHYPPQGTGEGLYSSTVLPSGGPSIPPIPMTLSPTSKMAVVDTLNFELGALQSSSDQNWMAFF</sequence>
<evidence type="ECO:0000313" key="2">
    <source>
        <dbReference type="Proteomes" id="UP000664032"/>
    </source>
</evidence>
<organism evidence="1 2">
    <name type="scientific">Psilocybe cubensis</name>
    <name type="common">Psychedelic mushroom</name>
    <name type="synonym">Stropharia cubensis</name>
    <dbReference type="NCBI Taxonomy" id="181762"/>
    <lineage>
        <taxon>Eukaryota</taxon>
        <taxon>Fungi</taxon>
        <taxon>Dikarya</taxon>
        <taxon>Basidiomycota</taxon>
        <taxon>Agaricomycotina</taxon>
        <taxon>Agaricomycetes</taxon>
        <taxon>Agaricomycetidae</taxon>
        <taxon>Agaricales</taxon>
        <taxon>Agaricineae</taxon>
        <taxon>Strophariaceae</taxon>
        <taxon>Psilocybe</taxon>
    </lineage>
</organism>